<comment type="caution">
    <text evidence="1">The sequence shown here is derived from an EMBL/GenBank/DDBJ whole genome shotgun (WGS) entry which is preliminary data.</text>
</comment>
<dbReference type="Proteomes" id="UP001623558">
    <property type="component" value="Unassembled WGS sequence"/>
</dbReference>
<evidence type="ECO:0008006" key="3">
    <source>
        <dbReference type="Google" id="ProtNLM"/>
    </source>
</evidence>
<evidence type="ECO:0000313" key="2">
    <source>
        <dbReference type="Proteomes" id="UP001623558"/>
    </source>
</evidence>
<gene>
    <name evidence="1" type="ORF">U0R11_06640</name>
</gene>
<reference evidence="1 2" key="1">
    <citation type="submission" date="2024-07" db="EMBL/GenBank/DDBJ databases">
        <authorList>
            <person name="Pitt A."/>
            <person name="Hahn M.W."/>
        </authorList>
    </citation>
    <scope>NUCLEOTIDE SEQUENCE [LARGE SCALE GENOMIC DNA]</scope>
    <source>
        <strain evidence="1 2">1-SAACH-A3</strain>
    </source>
</reference>
<organism evidence="1 2">
    <name type="scientific">Aquirufa salirivi</name>
    <dbReference type="NCBI Taxonomy" id="3104729"/>
    <lineage>
        <taxon>Bacteria</taxon>
        <taxon>Pseudomonadati</taxon>
        <taxon>Bacteroidota</taxon>
        <taxon>Cytophagia</taxon>
        <taxon>Cytophagales</taxon>
        <taxon>Flectobacillaceae</taxon>
        <taxon>Aquirufa</taxon>
    </lineage>
</organism>
<proteinExistence type="predicted"/>
<evidence type="ECO:0000313" key="1">
    <source>
        <dbReference type="EMBL" id="MFL0162064.1"/>
    </source>
</evidence>
<dbReference type="EMBL" id="JBEWZH010000004">
    <property type="protein sequence ID" value="MFL0162064.1"/>
    <property type="molecule type" value="Genomic_DNA"/>
</dbReference>
<protein>
    <recommendedName>
        <fullName evidence="3">Heparinase II/III-like protein</fullName>
    </recommendedName>
</protein>
<accession>A0ABW8RTK6</accession>
<sequence length="278" mass="31436">MSAVAQIKNVIKRALPKQLVQAIRNEINLAHIPNHPQSVISDLFSFKISNGWETHFELLNVSALIDPLHQINSSYTAKFLFFDELGNQIHACEKEVKGCSRQSINLNEVLEGKSVSGYGTFACFHLNFLPHLMDQGAFLAERGYTGYRNKAISNMKGYVHGNLDALAMNDRGEVICLGKSFRLQKNEYRLQYQLEGPATYDLGVVNTTRASEDIRFELISNKRTFNKEYKKVPSKGVVWFSVELEKGELARVVVHSKINLPRPVVFRSGQNSFDVFHG</sequence>
<dbReference type="RefSeq" id="WP_406750769.1">
    <property type="nucleotide sequence ID" value="NZ_JBEWZH010000004.1"/>
</dbReference>
<name>A0ABW8RTK6_9BACT</name>
<keyword evidence="2" id="KW-1185">Reference proteome</keyword>